<reference evidence="1 2" key="1">
    <citation type="submission" date="2018-09" db="EMBL/GenBank/DDBJ databases">
        <title>Cohnella cavernae sp. nov., isolated from a karst cave.</title>
        <authorList>
            <person name="Zhu H."/>
        </authorList>
    </citation>
    <scope>NUCLEOTIDE SEQUENCE [LARGE SCALE GENOMIC DNA]</scope>
    <source>
        <strain evidence="1 2">K2E09-144</strain>
    </source>
</reference>
<protein>
    <submittedName>
        <fullName evidence="1">Uncharacterized protein</fullName>
    </submittedName>
</protein>
<gene>
    <name evidence="1" type="ORF">D3H35_01170</name>
</gene>
<comment type="caution">
    <text evidence="1">The sequence shown here is derived from an EMBL/GenBank/DDBJ whole genome shotgun (WGS) entry which is preliminary data.</text>
</comment>
<organism evidence="1 2">
    <name type="scientific">Cohnella faecalis</name>
    <dbReference type="NCBI Taxonomy" id="2315694"/>
    <lineage>
        <taxon>Bacteria</taxon>
        <taxon>Bacillati</taxon>
        <taxon>Bacillota</taxon>
        <taxon>Bacilli</taxon>
        <taxon>Bacillales</taxon>
        <taxon>Paenibacillaceae</taxon>
        <taxon>Cohnella</taxon>
    </lineage>
</organism>
<proteinExistence type="predicted"/>
<name>A0A398D2L5_9BACL</name>
<dbReference type="AlphaFoldDB" id="A0A398D2L5"/>
<sequence>MNAQVPQGFDANIYGIQLVNYTQDKSGNPSTKRIILFAQTLRFLYPTSARLIRKPKEGFFPTPWAGPGF</sequence>
<dbReference type="EMBL" id="QXJM01000011">
    <property type="protein sequence ID" value="RIE05314.1"/>
    <property type="molecule type" value="Genomic_DNA"/>
</dbReference>
<evidence type="ECO:0000313" key="1">
    <source>
        <dbReference type="EMBL" id="RIE05314.1"/>
    </source>
</evidence>
<accession>A0A398D2L5</accession>
<evidence type="ECO:0000313" key="2">
    <source>
        <dbReference type="Proteomes" id="UP000266340"/>
    </source>
</evidence>
<dbReference type="Proteomes" id="UP000266340">
    <property type="component" value="Unassembled WGS sequence"/>
</dbReference>
<keyword evidence="2" id="KW-1185">Reference proteome</keyword>